<accession>A0A3N0XCG1</accession>
<proteinExistence type="predicted"/>
<dbReference type="AlphaFoldDB" id="A0A3N0XCG1"/>
<dbReference type="RefSeq" id="WP_123280141.1">
    <property type="nucleotide sequence ID" value="NZ_RJTU01000005.1"/>
</dbReference>
<dbReference type="EMBL" id="RJTU01000005">
    <property type="protein sequence ID" value="ROI15018.1"/>
    <property type="molecule type" value="Genomic_DNA"/>
</dbReference>
<dbReference type="Proteomes" id="UP000267623">
    <property type="component" value="Unassembled WGS sequence"/>
</dbReference>
<sequence>MGRIQYRNEGNSNFERDYQNELTKCCSNVLPHINLFLDKLKPGLKLEEFLVLPFDEIIALANRIKPDASKENFELAGEIYSKSDLVKWFDYQNCLQKGISKFFMKYTSLFNIRTCYYCEIDFVNAYIPFSNDYFDFYDLINTGNIEDLMKLTGITKPNAKKIVKLCAGKVSDEMTLKSTLITDSLLFNALNSCKNTDNSIKWEVVKNWKNNFTIDHVLPQSAYPYFALCLYNLVPTCYSCNSKLKKQKMLGDLNEVELLSPTSTKFIHPINFKIYYKDPISNYFGINSINQYTIKIEQPSDFTTILNLQGRFSFHKNESLGLIKKRDIYSESHLDELSKLLNRDVAEIKKDIFGSDLFENKQKPFDKYRKDVAKQLGII</sequence>
<reference evidence="2" key="1">
    <citation type="submission" date="2018-11" db="EMBL/GenBank/DDBJ databases">
        <title>Proposal to divide the Flavobacteriaceae and reorganize its genera based on Amino Acid Identity values calculated from whole genome sequences.</title>
        <authorList>
            <person name="Nicholson A.C."/>
            <person name="Gulvik C.A."/>
            <person name="Whitney A.M."/>
            <person name="Humrighouse B.W."/>
            <person name="Bell M."/>
            <person name="Holmes B."/>
            <person name="Steigerwalt A."/>
            <person name="Villarma A."/>
            <person name="Sheth M."/>
            <person name="Batra D."/>
            <person name="Pryor J."/>
            <person name="Bernardet J.-F."/>
            <person name="Hugo C."/>
            <person name="Kampfer P."/>
            <person name="Newman J."/>
            <person name="Mcquiston J."/>
        </authorList>
    </citation>
    <scope>NUCLEOTIDE SEQUENCE [LARGE SCALE GENOMIC DNA]</scope>
    <source>
        <strain evidence="2">DSM 22165</strain>
    </source>
</reference>
<evidence type="ECO:0000313" key="2">
    <source>
        <dbReference type="Proteomes" id="UP000267623"/>
    </source>
</evidence>
<gene>
    <name evidence="1" type="ORF">EGH73_00165</name>
</gene>
<comment type="caution">
    <text evidence="1">The sequence shown here is derived from an EMBL/GenBank/DDBJ whole genome shotgun (WGS) entry which is preliminary data.</text>
</comment>
<dbReference type="Gene3D" id="1.10.30.50">
    <property type="match status" value="1"/>
</dbReference>
<protein>
    <recommendedName>
        <fullName evidence="3">HNH endonuclease</fullName>
    </recommendedName>
</protein>
<name>A0A3N0XCG1_9FLAO</name>
<organism evidence="1 2">
    <name type="scientific">Epilithonimonas hominis</name>
    <dbReference type="NCBI Taxonomy" id="420404"/>
    <lineage>
        <taxon>Bacteria</taxon>
        <taxon>Pseudomonadati</taxon>
        <taxon>Bacteroidota</taxon>
        <taxon>Flavobacteriia</taxon>
        <taxon>Flavobacteriales</taxon>
        <taxon>Weeksellaceae</taxon>
        <taxon>Chryseobacterium group</taxon>
        <taxon>Epilithonimonas</taxon>
    </lineage>
</organism>
<evidence type="ECO:0000313" key="1">
    <source>
        <dbReference type="EMBL" id="ROI15018.1"/>
    </source>
</evidence>
<evidence type="ECO:0008006" key="3">
    <source>
        <dbReference type="Google" id="ProtNLM"/>
    </source>
</evidence>